<comment type="caution">
    <text evidence="6">The sequence shown here is derived from an EMBL/GenBank/DDBJ whole genome shotgun (WGS) entry which is preliminary data.</text>
</comment>
<keyword evidence="7" id="KW-1185">Reference proteome</keyword>
<dbReference type="PANTHER" id="PTHR30055">
    <property type="entry name" value="HTH-TYPE TRANSCRIPTIONAL REGULATOR RUTR"/>
    <property type="match status" value="1"/>
</dbReference>
<dbReference type="InterPro" id="IPR041347">
    <property type="entry name" value="MftR_C"/>
</dbReference>
<protein>
    <submittedName>
        <fullName evidence="6">TetR family transcriptional regulator</fullName>
    </submittedName>
</protein>
<dbReference type="EMBL" id="JAGFNS010000023">
    <property type="protein sequence ID" value="MBO3741828.1"/>
    <property type="molecule type" value="Genomic_DNA"/>
</dbReference>
<feature type="DNA-binding region" description="H-T-H motif" evidence="4">
    <location>
        <begin position="45"/>
        <end position="64"/>
    </location>
</feature>
<evidence type="ECO:0000256" key="4">
    <source>
        <dbReference type="PROSITE-ProRule" id="PRU00335"/>
    </source>
</evidence>
<reference evidence="6 7" key="1">
    <citation type="submission" date="2021-03" db="EMBL/GenBank/DDBJ databases">
        <title>Actinoplanes flavus sp. nov., a novel actinomycete isolated from Coconut Palm rhizosphere soil.</title>
        <authorList>
            <person name="Luo X."/>
        </authorList>
    </citation>
    <scope>NUCLEOTIDE SEQUENCE [LARGE SCALE GENOMIC DNA]</scope>
    <source>
        <strain evidence="6 7">NEAU-H7</strain>
    </source>
</reference>
<organism evidence="6 7">
    <name type="scientific">Actinoplanes flavus</name>
    <dbReference type="NCBI Taxonomy" id="2820290"/>
    <lineage>
        <taxon>Bacteria</taxon>
        <taxon>Bacillati</taxon>
        <taxon>Actinomycetota</taxon>
        <taxon>Actinomycetes</taxon>
        <taxon>Micromonosporales</taxon>
        <taxon>Micromonosporaceae</taxon>
        <taxon>Actinoplanes</taxon>
    </lineage>
</organism>
<evidence type="ECO:0000313" key="6">
    <source>
        <dbReference type="EMBL" id="MBO3741828.1"/>
    </source>
</evidence>
<dbReference type="Gene3D" id="1.10.357.10">
    <property type="entry name" value="Tetracycline Repressor, domain 2"/>
    <property type="match status" value="1"/>
</dbReference>
<dbReference type="InterPro" id="IPR001647">
    <property type="entry name" value="HTH_TetR"/>
</dbReference>
<evidence type="ECO:0000256" key="1">
    <source>
        <dbReference type="ARBA" id="ARBA00023015"/>
    </source>
</evidence>
<evidence type="ECO:0000256" key="3">
    <source>
        <dbReference type="ARBA" id="ARBA00023163"/>
    </source>
</evidence>
<dbReference type="Pfam" id="PF00440">
    <property type="entry name" value="TetR_N"/>
    <property type="match status" value="1"/>
</dbReference>
<sequence length="220" mass="24114">MDADLRWVHNGGMASLRDRKRARTRQALVEVAADLFERQGYDETTVAQIAAGAEIGTRTFFSYFPGKEHLVFPETDRRVHAALEAIDQRGPKDGPAEVLLRALRRVGDDSDDLSERLAALRLRLIREVPAVQGLSLRIQLDAQRQIATHLAAAFPERLDEVRAAALTGAFVGAVTGALQVLLEREESRDDPAAVQRALQEAVDAALAPWFSGAGSDRSDH</sequence>
<dbReference type="Gene3D" id="1.10.10.60">
    <property type="entry name" value="Homeodomain-like"/>
    <property type="match status" value="1"/>
</dbReference>
<gene>
    <name evidence="6" type="ORF">J5X75_30400</name>
</gene>
<evidence type="ECO:0000313" key="7">
    <source>
        <dbReference type="Proteomes" id="UP000679690"/>
    </source>
</evidence>
<name>A0ABS3UTB3_9ACTN</name>
<dbReference type="PANTHER" id="PTHR30055:SF234">
    <property type="entry name" value="HTH-TYPE TRANSCRIPTIONAL REGULATOR BETI"/>
    <property type="match status" value="1"/>
</dbReference>
<keyword evidence="1" id="KW-0805">Transcription regulation</keyword>
<proteinExistence type="predicted"/>
<dbReference type="Proteomes" id="UP000679690">
    <property type="component" value="Unassembled WGS sequence"/>
</dbReference>
<dbReference type="Pfam" id="PF17754">
    <property type="entry name" value="TetR_C_14"/>
    <property type="match status" value="1"/>
</dbReference>
<accession>A0ABS3UTB3</accession>
<dbReference type="SUPFAM" id="SSF46689">
    <property type="entry name" value="Homeodomain-like"/>
    <property type="match status" value="1"/>
</dbReference>
<dbReference type="InterPro" id="IPR050109">
    <property type="entry name" value="HTH-type_TetR-like_transc_reg"/>
</dbReference>
<evidence type="ECO:0000256" key="2">
    <source>
        <dbReference type="ARBA" id="ARBA00023125"/>
    </source>
</evidence>
<evidence type="ECO:0000259" key="5">
    <source>
        <dbReference type="PROSITE" id="PS50977"/>
    </source>
</evidence>
<feature type="domain" description="HTH tetR-type" evidence="5">
    <location>
        <begin position="22"/>
        <end position="82"/>
    </location>
</feature>
<dbReference type="PRINTS" id="PR00455">
    <property type="entry name" value="HTHTETR"/>
</dbReference>
<dbReference type="PROSITE" id="PS01081">
    <property type="entry name" value="HTH_TETR_1"/>
    <property type="match status" value="1"/>
</dbReference>
<keyword evidence="3" id="KW-0804">Transcription</keyword>
<dbReference type="InterPro" id="IPR023772">
    <property type="entry name" value="DNA-bd_HTH_TetR-type_CS"/>
</dbReference>
<dbReference type="InterPro" id="IPR009057">
    <property type="entry name" value="Homeodomain-like_sf"/>
</dbReference>
<keyword evidence="2 4" id="KW-0238">DNA-binding</keyword>
<dbReference type="PROSITE" id="PS50977">
    <property type="entry name" value="HTH_TETR_2"/>
    <property type="match status" value="1"/>
</dbReference>